<feature type="region of interest" description="Disordered" evidence="1">
    <location>
        <begin position="389"/>
        <end position="483"/>
    </location>
</feature>
<dbReference type="VEuPathDB" id="FungiDB:SPPG_07052"/>
<feature type="compositionally biased region" description="Basic and acidic residues" evidence="1">
    <location>
        <begin position="1"/>
        <end position="14"/>
    </location>
</feature>
<dbReference type="InterPro" id="IPR027962">
    <property type="entry name" value="ERICH3"/>
</dbReference>
<feature type="compositionally biased region" description="Polar residues" evidence="1">
    <location>
        <begin position="703"/>
        <end position="732"/>
    </location>
</feature>
<feature type="compositionally biased region" description="Polar residues" evidence="1">
    <location>
        <begin position="605"/>
        <end position="624"/>
    </location>
</feature>
<sequence length="849" mass="94239">MASEESTHGADRSKTSSPSSLPPLTEQQQSDRHVRLLEPDGYASDGDQNWSQSQSENVRGWPQRPHTAGGQRHVDKHPHASKSSRYFRRVVKSGDEEIMSPKEQRRLWSHQSLRARERTYDVNLVTTHMPLYEPLLDEYLADYFNSPKIRKHLVKLGLVDDEGNIIDSRQFKCNQIRLDRMEHESQIMKKMEEREMDRAVETAIRQQNEEDKTPRSQKLRKTVEAPHSSLPYPDFLAHYPSTMTRTALLYSEKPAPLTTAEQMVVAKLKQQTPRKLKALGISPAQLHDREIHSQEVARKEREAIWKSGPTASRYRKDHGGTEPPPLRQQKKQTMAPVLNGDSWNRNAGQRDEDEESLSHLFDVAKREYKEGKLEEAESHIRKILHKVEEKEGKQAWQGQERTEDNLPKGLFADDRGSSTESPNLSQVILDKDVLRTRSGRSTPSTPRHRALRPKSARPTRQSHFPVATDFSDFDAGSEGGYESDGDVFLSDELDPHALAGTGSRNENSLSMTEDVEGMLQEVVEQSTVPPDPVTDERNSDLQQYTTKHADEHSGSMDLARNVALPLSRPMSAKDSKNALNGATKSSPYAQPQSRTASRAASVSSLTNGQNTGKMSRAASATLNNAPDGVASPLVQRGSLPASRTSFSSQTAPQIRSREFSTGILKAINNKNGDENEQPFGRTNSANFAAGIPLPESRPMSIDNLKQTNGIRSREQSTGTLQKDNPHHSSQNIKAIDQAPPSLPRDEVTSAKPMSRTASAISLHRQIFNRSASGNTLDVMVQAKSQQSLSGAQVPSAYGISQDGRPLSRTGSAQSVKAISSRPQSAKNVQRTSQANSRAQSLQELAINSS</sequence>
<feature type="region of interest" description="Disordered" evidence="1">
    <location>
        <begin position="300"/>
        <end position="356"/>
    </location>
</feature>
<feature type="region of interest" description="Disordered" evidence="1">
    <location>
        <begin position="786"/>
        <end position="849"/>
    </location>
</feature>
<feature type="compositionally biased region" description="Low complexity" evidence="1">
    <location>
        <begin position="15"/>
        <end position="28"/>
    </location>
</feature>
<feature type="compositionally biased region" description="Polar residues" evidence="1">
    <location>
        <begin position="46"/>
        <end position="57"/>
    </location>
</feature>
<feature type="compositionally biased region" description="Basic and acidic residues" evidence="1">
    <location>
        <begin position="29"/>
        <end position="38"/>
    </location>
</feature>
<dbReference type="PANTHER" id="PTHR23034:SF2">
    <property type="entry name" value="GLUTAMATE-RICH PROTEIN 3"/>
    <property type="match status" value="1"/>
</dbReference>
<name>A0A0L0H7U5_SPIPD</name>
<dbReference type="OrthoDB" id="120976at2759"/>
<feature type="region of interest" description="Disordered" evidence="1">
    <location>
        <begin position="571"/>
        <end position="756"/>
    </location>
</feature>
<protein>
    <submittedName>
        <fullName evidence="2">Uncharacterized protein</fullName>
    </submittedName>
</protein>
<feature type="compositionally biased region" description="Low complexity" evidence="1">
    <location>
        <begin position="593"/>
        <end position="604"/>
    </location>
</feature>
<feature type="compositionally biased region" description="Polar residues" evidence="1">
    <location>
        <begin position="641"/>
        <end position="653"/>
    </location>
</feature>
<gene>
    <name evidence="2" type="ORF">SPPG_07052</name>
</gene>
<evidence type="ECO:0000256" key="1">
    <source>
        <dbReference type="SAM" id="MobiDB-lite"/>
    </source>
</evidence>
<accession>A0A0L0H7U5</accession>
<dbReference type="PANTHER" id="PTHR23034">
    <property type="entry name" value="GLUTAMATE-RICH PROTEIN 3"/>
    <property type="match status" value="1"/>
</dbReference>
<keyword evidence="3" id="KW-1185">Reference proteome</keyword>
<dbReference type="InParanoid" id="A0A0L0H7U5"/>
<feature type="compositionally biased region" description="Polar residues" evidence="1">
    <location>
        <begin position="808"/>
        <end position="849"/>
    </location>
</feature>
<feature type="compositionally biased region" description="Basic and acidic residues" evidence="1">
    <location>
        <begin position="400"/>
        <end position="417"/>
    </location>
</feature>
<dbReference type="AlphaFoldDB" id="A0A0L0H7U5"/>
<dbReference type="Proteomes" id="UP000053201">
    <property type="component" value="Unassembled WGS sequence"/>
</dbReference>
<evidence type="ECO:0000313" key="2">
    <source>
        <dbReference type="EMBL" id="KNC97580.1"/>
    </source>
</evidence>
<organism evidence="2 3">
    <name type="scientific">Spizellomyces punctatus (strain DAOM BR117)</name>
    <dbReference type="NCBI Taxonomy" id="645134"/>
    <lineage>
        <taxon>Eukaryota</taxon>
        <taxon>Fungi</taxon>
        <taxon>Fungi incertae sedis</taxon>
        <taxon>Chytridiomycota</taxon>
        <taxon>Chytridiomycota incertae sedis</taxon>
        <taxon>Chytridiomycetes</taxon>
        <taxon>Spizellomycetales</taxon>
        <taxon>Spizellomycetaceae</taxon>
        <taxon>Spizellomyces</taxon>
    </lineage>
</organism>
<feature type="compositionally biased region" description="Polar residues" evidence="1">
    <location>
        <begin position="577"/>
        <end position="592"/>
    </location>
</feature>
<dbReference type="RefSeq" id="XP_016605620.1">
    <property type="nucleotide sequence ID" value="XM_016755229.1"/>
</dbReference>
<dbReference type="eggNOG" id="ENOG502R5PB">
    <property type="taxonomic scope" value="Eukaryota"/>
</dbReference>
<feature type="compositionally biased region" description="Basic residues" evidence="1">
    <location>
        <begin position="446"/>
        <end position="457"/>
    </location>
</feature>
<evidence type="ECO:0000313" key="3">
    <source>
        <dbReference type="Proteomes" id="UP000053201"/>
    </source>
</evidence>
<dbReference type="GeneID" id="27690300"/>
<reference evidence="2 3" key="1">
    <citation type="submission" date="2009-08" db="EMBL/GenBank/DDBJ databases">
        <title>The Genome Sequence of Spizellomyces punctatus strain DAOM BR117.</title>
        <authorList>
            <consortium name="The Broad Institute Genome Sequencing Platform"/>
            <person name="Russ C."/>
            <person name="Cuomo C."/>
            <person name="Shea T."/>
            <person name="Young S.K."/>
            <person name="Zeng Q."/>
            <person name="Koehrsen M."/>
            <person name="Haas B."/>
            <person name="Borodovsky M."/>
            <person name="Guigo R."/>
            <person name="Alvarado L."/>
            <person name="Berlin A."/>
            <person name="Bochicchio J."/>
            <person name="Borenstein D."/>
            <person name="Chapman S."/>
            <person name="Chen Z."/>
            <person name="Engels R."/>
            <person name="Freedman E."/>
            <person name="Gellesch M."/>
            <person name="Goldberg J."/>
            <person name="Griggs A."/>
            <person name="Gujja S."/>
            <person name="Heiman D."/>
            <person name="Hepburn T."/>
            <person name="Howarth C."/>
            <person name="Jen D."/>
            <person name="Larson L."/>
            <person name="Lewis B."/>
            <person name="Mehta T."/>
            <person name="Park D."/>
            <person name="Pearson M."/>
            <person name="Roberts A."/>
            <person name="Saif S."/>
            <person name="Shenoy N."/>
            <person name="Sisk P."/>
            <person name="Stolte C."/>
            <person name="Sykes S."/>
            <person name="Thomson T."/>
            <person name="Walk T."/>
            <person name="White J."/>
            <person name="Yandava C."/>
            <person name="Burger G."/>
            <person name="Gray M.W."/>
            <person name="Holland P.W.H."/>
            <person name="King N."/>
            <person name="Lang F.B.F."/>
            <person name="Roger A.J."/>
            <person name="Ruiz-Trillo I."/>
            <person name="Lander E."/>
            <person name="Nusbaum C."/>
        </authorList>
    </citation>
    <scope>NUCLEOTIDE SEQUENCE [LARGE SCALE GENOMIC DNA]</scope>
    <source>
        <strain evidence="2 3">DAOM BR117</strain>
    </source>
</reference>
<dbReference type="EMBL" id="KQ257463">
    <property type="protein sequence ID" value="KNC97580.1"/>
    <property type="molecule type" value="Genomic_DNA"/>
</dbReference>
<proteinExistence type="predicted"/>
<feature type="compositionally biased region" description="Basic residues" evidence="1">
    <location>
        <begin position="74"/>
        <end position="84"/>
    </location>
</feature>
<feature type="region of interest" description="Disordered" evidence="1">
    <location>
        <begin position="1"/>
        <end position="84"/>
    </location>
</feature>